<dbReference type="GO" id="GO:0005829">
    <property type="term" value="C:cytosol"/>
    <property type="evidence" value="ECO:0007669"/>
    <property type="project" value="TreeGrafter"/>
</dbReference>
<proteinExistence type="predicted"/>
<dbReference type="GO" id="GO:0003677">
    <property type="term" value="F:DNA binding"/>
    <property type="evidence" value="ECO:0007669"/>
    <property type="project" value="UniProtKB-KW"/>
</dbReference>
<comment type="caution">
    <text evidence="18">The sequence shown here is derived from an EMBL/GenBank/DDBJ whole genome shotgun (WGS) entry which is preliminary data.</text>
</comment>
<dbReference type="GO" id="GO:0043138">
    <property type="term" value="F:3'-5' DNA helicase activity"/>
    <property type="evidence" value="ECO:0007669"/>
    <property type="project" value="UniProtKB-EC"/>
</dbReference>
<feature type="domain" description="UvrD-like helicase ATP-binding" evidence="16">
    <location>
        <begin position="9"/>
        <end position="446"/>
    </location>
</feature>
<dbReference type="KEGG" id="pdo:PSDT_1210"/>
<dbReference type="Gene3D" id="3.90.320.10">
    <property type="match status" value="1"/>
</dbReference>
<dbReference type="Gene3D" id="3.40.50.300">
    <property type="entry name" value="P-loop containing nucleotide triphosphate hydrolases"/>
    <property type="match status" value="4"/>
</dbReference>
<evidence type="ECO:0000259" key="17">
    <source>
        <dbReference type="PROSITE" id="PS51217"/>
    </source>
</evidence>
<dbReference type="InterPro" id="IPR014016">
    <property type="entry name" value="UvrD-like_ATP-bd"/>
</dbReference>
<evidence type="ECO:0000256" key="3">
    <source>
        <dbReference type="ARBA" id="ARBA00022763"/>
    </source>
</evidence>
<dbReference type="InterPro" id="IPR000212">
    <property type="entry name" value="DNA_helicase_UvrD/REP"/>
</dbReference>
<evidence type="ECO:0000313" key="19">
    <source>
        <dbReference type="Proteomes" id="UP000004946"/>
    </source>
</evidence>
<gene>
    <name evidence="18" type="ORF">HMPREF0620_0384</name>
</gene>
<dbReference type="PROSITE" id="PS51198">
    <property type="entry name" value="UVRD_HELICASE_ATP_BIND"/>
    <property type="match status" value="1"/>
</dbReference>
<dbReference type="EC" id="5.6.2.4" evidence="12"/>
<dbReference type="Pfam" id="PF12705">
    <property type="entry name" value="PDDEXK_1"/>
    <property type="match status" value="1"/>
</dbReference>
<dbReference type="Gene3D" id="3.30.160.800">
    <property type="match status" value="1"/>
</dbReference>
<dbReference type="PANTHER" id="PTHR11070">
    <property type="entry name" value="UVRD / RECB / PCRA DNA HELICASE FAMILY MEMBER"/>
    <property type="match status" value="1"/>
</dbReference>
<comment type="catalytic activity">
    <reaction evidence="13">
        <text>ATP + H2O = ADP + phosphate + H(+)</text>
        <dbReference type="Rhea" id="RHEA:13065"/>
        <dbReference type="ChEBI" id="CHEBI:15377"/>
        <dbReference type="ChEBI" id="CHEBI:15378"/>
        <dbReference type="ChEBI" id="CHEBI:30616"/>
        <dbReference type="ChEBI" id="CHEBI:43474"/>
        <dbReference type="ChEBI" id="CHEBI:456216"/>
        <dbReference type="EC" id="5.6.2.4"/>
    </reaction>
</comment>
<dbReference type="GO" id="GO:0005524">
    <property type="term" value="F:ATP binding"/>
    <property type="evidence" value="ECO:0007669"/>
    <property type="project" value="UniProtKB-UniRule"/>
</dbReference>
<feature type="compositionally biased region" description="Low complexity" evidence="15">
    <location>
        <begin position="161"/>
        <end position="181"/>
    </location>
</feature>
<protein>
    <recommendedName>
        <fullName evidence="12">DNA 3'-5' helicase</fullName>
        <ecNumber evidence="12">5.6.2.4</ecNumber>
    </recommendedName>
</protein>
<evidence type="ECO:0000256" key="2">
    <source>
        <dbReference type="ARBA" id="ARBA00022741"/>
    </source>
</evidence>
<keyword evidence="19" id="KW-1185">Reference proteome</keyword>
<keyword evidence="9" id="KW-0234">DNA repair</keyword>
<keyword evidence="3" id="KW-0227">DNA damage</keyword>
<evidence type="ECO:0000256" key="8">
    <source>
        <dbReference type="ARBA" id="ARBA00023125"/>
    </source>
</evidence>
<dbReference type="Gene3D" id="1.10.486.10">
    <property type="entry name" value="PCRA, domain 4"/>
    <property type="match status" value="2"/>
</dbReference>
<dbReference type="Pfam" id="PF13361">
    <property type="entry name" value="UvrD_C"/>
    <property type="match status" value="1"/>
</dbReference>
<feature type="compositionally biased region" description="Polar residues" evidence="15">
    <location>
        <begin position="533"/>
        <end position="543"/>
    </location>
</feature>
<evidence type="ECO:0000256" key="5">
    <source>
        <dbReference type="ARBA" id="ARBA00022806"/>
    </source>
</evidence>
<sequence>MSERTAAEQANEQQEDIIQAPADQDLLIVAGAGSGKTYVMTKRIAKLITDDGVAPHKILGLTFTRKAAGELLDRVTKETSSLSPDQSAGRPGLSYAGFLHPTVSTYDAFFQSIVRQYGALVGLDGSAAPLSQAGAYQLASEVVGEHVAQYAQDLFSSDAQDFGSGTDSASSGASFDFSGPADSFGRPGQDGRSGGSDGNDSTSSEIGKFPGLVKDTLALNAEIGNSMIGPECDTVEAAIGRIRAWDQEFSRLVGPMKEKVDQALADLDQTKPEDLSKRTEEVKGYKERLKALTDKANLCDCLLKVTRRREMLVDFVLAYDQAKKDQGLVEFSDFTIGAFRLVAHYPWICQEFRQKYSHVFLDEYQDTSTTQAKLLNALFHKPLRPGEGTRPAGAQDLVSFVTAVGDPFQSIYAWRGASPGAFAMFLDDYGMEESQIHKMTYTRRNPAIILDAANRLTAGMRRPAPDPLGRTATSVRKEVPVEKLEPTDPKEEAVLGLMAYKTMDQEADGIARFAKEAIARARDRVQRRKRTAESSGEPMSQTDYQRELNKTHVALLLRSKRHMDSYLQGLTRQGLTYQVVGDQSLWESPGAQDLLALLTVVTDHTDSSALLRLLATPRFGLAKKDLIVLAALAKKADQKYKDSAVRTLLGLEGDGDLPPQVRTRVEELKACLPTGVYLTDLLTDGDLLESSSPFRSGLSPQALSRLRKASVVIMTVKNRLDQPMEEILQTAARALTLDVDSAVGQAIKAGIRAGKRETDDQASWEPGFVPVSCLPAFLSLAQTYHQEIAEGQTASIQGFVAWLNANKENPGVDSPVSLEQEDGPQPDVVVMTIHQAKGLQWDAVAVGGMVEGVFPSNQGDHLKATVLPRTNTNAGMAVDAGSDASAAAWGLLDEDFLADLVQADADDGYRLREDPAGRQALARDGAEWGRIKAVRQYKDPVYSAEAQSWVFTPTAVPTPVRADKSLLPAFPDASHLAGAFADVDSLEKALTDDETSQAVSTAETRIRLRKKGASDRQETALDYLLRAAAEGDQKELDRLLTPQRTKTGKEKSATGNLIQIKKKISLALGELYSPGLEPVSKRPMSLRSQTGQALLDDERRLAYVAFTRAEYDLFLTTYESAVNKVDDRLYDSVHFTTVSDALQLGLIDPPAAGGGARAQEEGRVPAVDPGRKRAWLDSQAMDLRRFASDFWLELFGAYSRLEQEDPVLVVADTSSLSLPQQDACVRPVGFFLGLEGPRFRDQVVGEALQDSLRSQVVDRPLLWPMRQDSLTDYVLESSARMVRAARGRVQEMGLSASADQPDSSPGEAGSGLVADSVPLTGGTLTDGPLAQAALRTRAWRRSSSFVPGQEGRGSGESSFSSLASSSFADYLTNGLVNVTAIQKEFSHQLEEESQEDGKSKKTKGKADKTKMAIGKAASSASAPAAEAYYRPMPQATSDLAQAGTDFHAWAQEFILPASLSSSAGRRVDFGEILTLRQRQKEEVELECAAQTGRGEGAEEVADLSPSPRMTAWKKNLIHSVWASRPAFAVEQSITDTIEDGRGGRHHFRGSLDAVFYGSLDDPDKPETFTIVDWKTGHKPTDPGQVKEKLAQLDIYRLMFSDLMGIDIDSIDAELYYVGEKRKEDRAIVCPHRSRRRIEEALTAALVARIRQGLLDDDEAQADPDTAAFPQVEDE</sequence>
<feature type="region of interest" description="Disordered" evidence="15">
    <location>
        <begin position="161"/>
        <end position="208"/>
    </location>
</feature>
<keyword evidence="2 14" id="KW-0547">Nucleotide-binding</keyword>
<feature type="compositionally biased region" description="Basic and acidic residues" evidence="15">
    <location>
        <begin position="1387"/>
        <end position="1410"/>
    </location>
</feature>
<feature type="region of interest" description="Disordered" evidence="15">
    <location>
        <begin position="524"/>
        <end position="545"/>
    </location>
</feature>
<evidence type="ECO:0000256" key="7">
    <source>
        <dbReference type="ARBA" id="ARBA00022840"/>
    </source>
</evidence>
<keyword evidence="7 14" id="KW-0067">ATP-binding</keyword>
<evidence type="ECO:0000256" key="13">
    <source>
        <dbReference type="ARBA" id="ARBA00048988"/>
    </source>
</evidence>
<dbReference type="InterPro" id="IPR014017">
    <property type="entry name" value="DNA_helicase_UvrD-like_C"/>
</dbReference>
<organism evidence="18 19">
    <name type="scientific">Parascardovia denticolens DSM 10105 = JCM 12538</name>
    <dbReference type="NCBI Taxonomy" id="864564"/>
    <lineage>
        <taxon>Bacteria</taxon>
        <taxon>Bacillati</taxon>
        <taxon>Actinomycetota</taxon>
        <taxon>Actinomycetes</taxon>
        <taxon>Bifidobacteriales</taxon>
        <taxon>Bifidobacteriaceae</taxon>
        <taxon>Parascardovia</taxon>
    </lineage>
</organism>
<dbReference type="PROSITE" id="PS51217">
    <property type="entry name" value="UVRD_HELICASE_CTER"/>
    <property type="match status" value="1"/>
</dbReference>
<dbReference type="EMBL" id="AEON01000001">
    <property type="protein sequence ID" value="EFT83379.1"/>
    <property type="molecule type" value="Genomic_DNA"/>
</dbReference>
<dbReference type="InterPro" id="IPR038726">
    <property type="entry name" value="PDDEXK_AddAB-type"/>
</dbReference>
<evidence type="ECO:0000256" key="11">
    <source>
        <dbReference type="ARBA" id="ARBA00034617"/>
    </source>
</evidence>
<accession>E6K0P8</accession>
<keyword evidence="6" id="KW-0269">Exonuclease</keyword>
<keyword evidence="1" id="KW-0540">Nuclease</keyword>
<dbReference type="Proteomes" id="UP000004946">
    <property type="component" value="Chromosome"/>
</dbReference>
<dbReference type="PATRIC" id="fig|864564.6.peg.1328"/>
<comment type="catalytic activity">
    <reaction evidence="11">
        <text>Couples ATP hydrolysis with the unwinding of duplex DNA by translocating in the 3'-5' direction.</text>
        <dbReference type="EC" id="5.6.2.4"/>
    </reaction>
</comment>
<keyword evidence="10" id="KW-0413">Isomerase</keyword>
<evidence type="ECO:0000256" key="9">
    <source>
        <dbReference type="ARBA" id="ARBA00023204"/>
    </source>
</evidence>
<feature type="binding site" evidence="14">
    <location>
        <begin position="30"/>
        <end position="37"/>
    </location>
    <ligand>
        <name>ATP</name>
        <dbReference type="ChEBI" id="CHEBI:30616"/>
    </ligand>
</feature>
<feature type="domain" description="UvrD-like helicase C-terminal" evidence="17">
    <location>
        <begin position="447"/>
        <end position="838"/>
    </location>
</feature>
<feature type="region of interest" description="Disordered" evidence="15">
    <location>
        <begin position="1293"/>
        <end position="1326"/>
    </location>
</feature>
<evidence type="ECO:0000256" key="6">
    <source>
        <dbReference type="ARBA" id="ARBA00022839"/>
    </source>
</evidence>
<dbReference type="RefSeq" id="WP_006288807.1">
    <property type="nucleotide sequence ID" value="NZ_AP012333.1"/>
</dbReference>
<evidence type="ECO:0000313" key="18">
    <source>
        <dbReference type="EMBL" id="EFT83379.1"/>
    </source>
</evidence>
<evidence type="ECO:0000256" key="1">
    <source>
        <dbReference type="ARBA" id="ARBA00022722"/>
    </source>
</evidence>
<dbReference type="eggNOG" id="COG2887">
    <property type="taxonomic scope" value="Bacteria"/>
</dbReference>
<name>E6K0P8_PARDN</name>
<dbReference type="InterPro" id="IPR011604">
    <property type="entry name" value="PDDEXK-like_dom_sf"/>
</dbReference>
<dbReference type="eggNOG" id="COG0210">
    <property type="taxonomic scope" value="Bacteria"/>
</dbReference>
<keyword evidence="5 14" id="KW-0347">Helicase</keyword>
<dbReference type="SUPFAM" id="SSF52540">
    <property type="entry name" value="P-loop containing nucleoside triphosphate hydrolases"/>
    <property type="match status" value="2"/>
</dbReference>
<keyword evidence="4 14" id="KW-0378">Hydrolase</keyword>
<dbReference type="GO" id="GO:0033202">
    <property type="term" value="C:DNA helicase complex"/>
    <property type="evidence" value="ECO:0007669"/>
    <property type="project" value="TreeGrafter"/>
</dbReference>
<keyword evidence="8" id="KW-0238">DNA-binding</keyword>
<reference evidence="18 19" key="1">
    <citation type="submission" date="2010-12" db="EMBL/GenBank/DDBJ databases">
        <authorList>
            <person name="Muzny D."/>
            <person name="Qin X."/>
            <person name="Buhay C."/>
            <person name="Dugan-Rocha S."/>
            <person name="Ding Y."/>
            <person name="Chen G."/>
            <person name="Hawes A."/>
            <person name="Holder M."/>
            <person name="Jhangiani S."/>
            <person name="Johnson A."/>
            <person name="Khan Z."/>
            <person name="Li Z."/>
            <person name="Liu W."/>
            <person name="Liu X."/>
            <person name="Perez L."/>
            <person name="Shen H."/>
            <person name="Wang Q."/>
            <person name="Watt J."/>
            <person name="Xi L."/>
            <person name="Xin Y."/>
            <person name="Zhou J."/>
            <person name="Deng J."/>
            <person name="Jiang H."/>
            <person name="Liu Y."/>
            <person name="Qu J."/>
            <person name="Song X.-Z."/>
            <person name="Zhang L."/>
            <person name="Villasana D."/>
            <person name="Johnson A."/>
            <person name="Liu J."/>
            <person name="Liyanage D."/>
            <person name="Lorensuhewa L."/>
            <person name="Robinson T."/>
            <person name="Song A."/>
            <person name="Song B.-B."/>
            <person name="Dinh H."/>
            <person name="Thornton R."/>
            <person name="Coyle M."/>
            <person name="Francisco L."/>
            <person name="Jackson L."/>
            <person name="Javaid M."/>
            <person name="Korchina V."/>
            <person name="Kovar C."/>
            <person name="Mata R."/>
            <person name="Mathew T."/>
            <person name="Ngo R."/>
            <person name="Nguyen L."/>
            <person name="Nguyen N."/>
            <person name="Okwuonu G."/>
            <person name="Ongeri F."/>
            <person name="Pham C."/>
            <person name="Simmons D."/>
            <person name="Wilczek-Boney K."/>
            <person name="Hale W."/>
            <person name="Jakkamsetti A."/>
            <person name="Pham P."/>
            <person name="Ruth R."/>
            <person name="San Lucas F."/>
            <person name="Warren J."/>
            <person name="Zhang J."/>
            <person name="Zhao Z."/>
            <person name="Zhou C."/>
            <person name="Zhu D."/>
            <person name="Lee S."/>
            <person name="Bess C."/>
            <person name="Blankenburg K."/>
            <person name="Forbes L."/>
            <person name="Fu Q."/>
            <person name="Gubbala S."/>
            <person name="Hirani K."/>
            <person name="Jayaseelan J.C."/>
            <person name="Lara F."/>
            <person name="Munidasa M."/>
            <person name="Palculict T."/>
            <person name="Patil S."/>
            <person name="Pu L.-L."/>
            <person name="Saada N."/>
            <person name="Tang L."/>
            <person name="Weissenberger G."/>
            <person name="Zhu Y."/>
            <person name="Hemphill L."/>
            <person name="Shang Y."/>
            <person name="Youmans B."/>
            <person name="Ayvaz T."/>
            <person name="Ross M."/>
            <person name="Santibanez J."/>
            <person name="Aqrawi P."/>
            <person name="Gross S."/>
            <person name="Joshi V."/>
            <person name="Fowler G."/>
            <person name="Nazareth L."/>
            <person name="Reid J."/>
            <person name="Worley K."/>
            <person name="Petrosino J."/>
            <person name="Highlander S."/>
            <person name="Gibbs R."/>
        </authorList>
    </citation>
    <scope>NUCLEOTIDE SEQUENCE [LARGE SCALE GENOMIC DNA]</scope>
    <source>
        <strain evidence="18 19">DSM 10105</strain>
    </source>
</reference>
<dbReference type="InterPro" id="IPR027417">
    <property type="entry name" value="P-loop_NTPase"/>
</dbReference>
<evidence type="ECO:0000256" key="10">
    <source>
        <dbReference type="ARBA" id="ARBA00023235"/>
    </source>
</evidence>
<evidence type="ECO:0000256" key="4">
    <source>
        <dbReference type="ARBA" id="ARBA00022801"/>
    </source>
</evidence>
<dbReference type="GO" id="GO:0016887">
    <property type="term" value="F:ATP hydrolysis activity"/>
    <property type="evidence" value="ECO:0007669"/>
    <property type="project" value="RHEA"/>
</dbReference>
<dbReference type="GO" id="GO:0000725">
    <property type="term" value="P:recombinational repair"/>
    <property type="evidence" value="ECO:0007669"/>
    <property type="project" value="TreeGrafter"/>
</dbReference>
<dbReference type="Pfam" id="PF00580">
    <property type="entry name" value="UvrD-helicase"/>
    <property type="match status" value="1"/>
</dbReference>
<evidence type="ECO:0000256" key="14">
    <source>
        <dbReference type="PROSITE-ProRule" id="PRU00560"/>
    </source>
</evidence>
<dbReference type="GO" id="GO:0004527">
    <property type="term" value="F:exonuclease activity"/>
    <property type="evidence" value="ECO:0007669"/>
    <property type="project" value="UniProtKB-KW"/>
</dbReference>
<feature type="region of interest" description="Disordered" evidence="15">
    <location>
        <begin position="1387"/>
        <end position="1414"/>
    </location>
</feature>
<dbReference type="PANTHER" id="PTHR11070:SF55">
    <property type="entry name" value="DNA 3'-5' HELICASE"/>
    <property type="match status" value="1"/>
</dbReference>
<evidence type="ECO:0000256" key="15">
    <source>
        <dbReference type="SAM" id="MobiDB-lite"/>
    </source>
</evidence>
<evidence type="ECO:0000259" key="16">
    <source>
        <dbReference type="PROSITE" id="PS51198"/>
    </source>
</evidence>
<dbReference type="HOGENOM" id="CLU_003630_0_0_11"/>
<evidence type="ECO:0000256" key="12">
    <source>
        <dbReference type="ARBA" id="ARBA00034808"/>
    </source>
</evidence>